<accession>A0A7R9M421</accession>
<dbReference type="AlphaFoldDB" id="A0A7R9M421"/>
<evidence type="ECO:0000256" key="8">
    <source>
        <dbReference type="ARBA" id="ARBA00022919"/>
    </source>
</evidence>
<evidence type="ECO:0000256" key="7">
    <source>
        <dbReference type="ARBA" id="ARBA00022801"/>
    </source>
</evidence>
<evidence type="ECO:0000313" key="16">
    <source>
        <dbReference type="Proteomes" id="UP000728032"/>
    </source>
</evidence>
<evidence type="ECO:0000256" key="12">
    <source>
        <dbReference type="RuleBase" id="RU361188"/>
    </source>
</evidence>
<proteinExistence type="inferred from homology"/>
<dbReference type="Pfam" id="PF17189">
    <property type="entry name" value="Glyco_hydro_30C"/>
    <property type="match status" value="2"/>
</dbReference>
<evidence type="ECO:0000313" key="15">
    <source>
        <dbReference type="EMBL" id="CAD7653186.1"/>
    </source>
</evidence>
<evidence type="ECO:0000259" key="14">
    <source>
        <dbReference type="Pfam" id="PF17189"/>
    </source>
</evidence>
<keyword evidence="9 12" id="KW-0443">Lipid metabolism</keyword>
<dbReference type="InterPro" id="IPR033452">
    <property type="entry name" value="GH30_C"/>
</dbReference>
<comment type="catalytic activity">
    <reaction evidence="10">
        <text>a beta-D-glucosylceramide + H2O = an N-acyl-sphingoid base + D-glucose</text>
        <dbReference type="Rhea" id="RHEA:81447"/>
        <dbReference type="ChEBI" id="CHEBI:4167"/>
        <dbReference type="ChEBI" id="CHEBI:15377"/>
        <dbReference type="ChEBI" id="CHEBI:83264"/>
        <dbReference type="ChEBI" id="CHEBI:83273"/>
    </reaction>
    <physiologicalReaction direction="left-to-right" evidence="10">
        <dbReference type="Rhea" id="RHEA:81448"/>
    </physiologicalReaction>
</comment>
<dbReference type="EMBL" id="OC921191">
    <property type="protein sequence ID" value="CAD7653186.1"/>
    <property type="molecule type" value="Genomic_DNA"/>
</dbReference>
<feature type="domain" description="Glycosyl hydrolase family 30 beta sandwich" evidence="14">
    <location>
        <begin position="241"/>
        <end position="303"/>
    </location>
</feature>
<dbReference type="GO" id="GO:0005774">
    <property type="term" value="C:vacuolar membrane"/>
    <property type="evidence" value="ECO:0007669"/>
    <property type="project" value="UniProtKB-ARBA"/>
</dbReference>
<dbReference type="GO" id="GO:0008202">
    <property type="term" value="P:steroid metabolic process"/>
    <property type="evidence" value="ECO:0007669"/>
    <property type="project" value="UniProtKB-ARBA"/>
</dbReference>
<dbReference type="GO" id="GO:0042391">
    <property type="term" value="P:regulation of membrane potential"/>
    <property type="evidence" value="ECO:0007669"/>
    <property type="project" value="UniProtKB-ARBA"/>
</dbReference>
<evidence type="ECO:0000256" key="5">
    <source>
        <dbReference type="ARBA" id="ARBA00012658"/>
    </source>
</evidence>
<evidence type="ECO:0000256" key="3">
    <source>
        <dbReference type="ARBA" id="ARBA00004991"/>
    </source>
</evidence>
<dbReference type="GO" id="GO:0007040">
    <property type="term" value="P:lysosome organization"/>
    <property type="evidence" value="ECO:0007669"/>
    <property type="project" value="UniProtKB-ARBA"/>
</dbReference>
<dbReference type="SUPFAM" id="SSF51445">
    <property type="entry name" value="(Trans)glycosidases"/>
    <property type="match status" value="2"/>
</dbReference>
<evidence type="ECO:0000256" key="1">
    <source>
        <dbReference type="ARBA" id="ARBA00001013"/>
    </source>
</evidence>
<sequence>MKNNSELIHGGYIKGQPGEKYYKAFAKYFVKFLDAYKSNGLDFWGITIENEPKAGDQKSYDFNCLGFTPELERDFIKKDLGPTLEAAGYGPNKLDVMIFDDQRTQILRWANVILKDKDAAKYVAGTAVHWYDDKAAPATELDKTHAIDPSKYIINTESSNCCHDVGWWGNAEEYARDIIEDFNHLTAGYLTWNMVLDMVGGPRWCGGKADAPIAVDAPKHEYYKQPSFYSMGQFSKFLAPDSVKIGINEDKAVKNVMSTAFERPDGGIVVIVFNQSDDTLDFTIKEGNNHLTHTVKPHAIQTLIRINLCFKATMVARQPCVHRDYGKGTTVCVCNVTHCDDLDPLVKTPKGVVTVFETSKSGDRLEKTELKFGAKPETNAKQKLDVTVDRTKKIQKIMGFGGSFTDATGYNIRNLPQKLQDQLISDYFSDRGLEYNLNRLPIGGSDFSTHAYSYDDDHKGDFELKYWNLTADDHNYKIPYMKAALQVSPYKNKVKFFGSPWSAPAWMKNNSQLNHGGFLIGEPGGPYYKTFANYFVKFLDAYKQNGLNIWGITIENEPGAGTHLDYGFNSMGFTPELQRDFLKKDLGPILEAAGYGRDKLDVMIFDDQRDKIHLWADTILKDKDAAKYVSGTAFHFYANKPENVGNLDKTHEIDPNRYILNTEASHNVPTLGFWDFLEDFSKDIIIFMIYPEIIHNLIHKDLNHWTNGWVHWNMALNLTGGPDWAGSAGAPIIVNATGQEYYKNPTFYGLGHFSKFVSPDSVRLELKEDKPLDKVLTIAFERPDGGVVVIVLNPSNDEIDFTINESANHLTHVIKAHAIQTYIYY</sequence>
<dbReference type="SUPFAM" id="SSF51011">
    <property type="entry name" value="Glycosyl hydrolase domain"/>
    <property type="match status" value="2"/>
</dbReference>
<name>A0A7R9M421_9ACAR</name>
<feature type="domain" description="Glycosyl hydrolase family 30 TIM-barrel" evidence="13">
    <location>
        <begin position="2"/>
        <end position="238"/>
    </location>
</feature>
<comment type="similarity">
    <text evidence="4 12">Belongs to the glycosyl hydrolase 30 family.</text>
</comment>
<dbReference type="GO" id="GO:0006680">
    <property type="term" value="P:glucosylceramide catabolic process"/>
    <property type="evidence" value="ECO:0007669"/>
    <property type="project" value="UniProtKB-ARBA"/>
</dbReference>
<dbReference type="GO" id="GO:0005102">
    <property type="term" value="F:signaling receptor binding"/>
    <property type="evidence" value="ECO:0007669"/>
    <property type="project" value="UniProtKB-ARBA"/>
</dbReference>
<feature type="domain" description="Glycosyl hydrolase family 30 TIM-barrel" evidence="13">
    <location>
        <begin position="397"/>
        <end position="757"/>
    </location>
</feature>
<feature type="domain" description="Glycosyl hydrolase family 30 beta sandwich" evidence="14">
    <location>
        <begin position="760"/>
        <end position="822"/>
    </location>
</feature>
<dbReference type="GO" id="GO:0005764">
    <property type="term" value="C:lysosome"/>
    <property type="evidence" value="ECO:0007669"/>
    <property type="project" value="UniProtKB-ARBA"/>
</dbReference>
<keyword evidence="7 12" id="KW-0378">Hydrolase</keyword>
<dbReference type="Gene3D" id="3.20.20.80">
    <property type="entry name" value="Glycosidases"/>
    <property type="match status" value="2"/>
</dbReference>
<comment type="pathway">
    <text evidence="3">Sphingolipid metabolism.</text>
</comment>
<dbReference type="GO" id="GO:0016241">
    <property type="term" value="P:regulation of macroautophagy"/>
    <property type="evidence" value="ECO:0007669"/>
    <property type="project" value="UniProtKB-ARBA"/>
</dbReference>
<dbReference type="Proteomes" id="UP000728032">
    <property type="component" value="Unassembled WGS sequence"/>
</dbReference>
<dbReference type="EMBL" id="CAJPVJ010006366">
    <property type="protein sequence ID" value="CAG2170373.1"/>
    <property type="molecule type" value="Genomic_DNA"/>
</dbReference>
<dbReference type="GO" id="GO:0032006">
    <property type="term" value="P:regulation of TOR signaling"/>
    <property type="evidence" value="ECO:0007669"/>
    <property type="project" value="UniProtKB-ARBA"/>
</dbReference>
<evidence type="ECO:0000259" key="13">
    <source>
        <dbReference type="Pfam" id="PF02055"/>
    </source>
</evidence>
<feature type="non-terminal residue" evidence="15">
    <location>
        <position position="1"/>
    </location>
</feature>
<dbReference type="PANTHER" id="PTHR11069:SF23">
    <property type="entry name" value="LYSOSOMAL ACID GLUCOSYLCERAMIDASE"/>
    <property type="match status" value="1"/>
</dbReference>
<keyword evidence="8 12" id="KW-0746">Sphingolipid metabolism</keyword>
<evidence type="ECO:0000256" key="4">
    <source>
        <dbReference type="ARBA" id="ARBA00005382"/>
    </source>
</evidence>
<evidence type="ECO:0000256" key="6">
    <source>
        <dbReference type="ARBA" id="ARBA00022729"/>
    </source>
</evidence>
<keyword evidence="6" id="KW-0732">Signal</keyword>
<dbReference type="PRINTS" id="PR00843">
    <property type="entry name" value="GLHYDRLASE30"/>
</dbReference>
<gene>
    <name evidence="15" type="ORF">ONB1V03_LOCUS9844</name>
</gene>
<dbReference type="InterPro" id="IPR001139">
    <property type="entry name" value="Glyco_hydro_30"/>
</dbReference>
<comment type="catalytic activity">
    <reaction evidence="11">
        <text>an N-acyl-1-beta-D-glucosyl-15-methylhexadecasphing-4-enine + H2O = an N-acyl-15-methylhexadecasphing-4-enine + D-glucose</text>
        <dbReference type="Rhea" id="RHEA:34755"/>
        <dbReference type="ChEBI" id="CHEBI:4167"/>
        <dbReference type="ChEBI" id="CHEBI:15377"/>
        <dbReference type="ChEBI" id="CHEBI:70815"/>
        <dbReference type="ChEBI" id="CHEBI:70846"/>
    </reaction>
    <physiologicalReaction direction="left-to-right" evidence="11">
        <dbReference type="Rhea" id="RHEA:34756"/>
    </physiologicalReaction>
</comment>
<dbReference type="InterPro" id="IPR017853">
    <property type="entry name" value="GH"/>
</dbReference>
<dbReference type="Pfam" id="PF02055">
    <property type="entry name" value="Glyco_hydro_30"/>
    <property type="match status" value="2"/>
</dbReference>
<evidence type="ECO:0000256" key="9">
    <source>
        <dbReference type="ARBA" id="ARBA00023098"/>
    </source>
</evidence>
<keyword evidence="16" id="KW-1185">Reference proteome</keyword>
<protein>
    <recommendedName>
        <fullName evidence="5 12">Glucosylceramidase</fullName>
        <ecNumber evidence="5 12">3.2.1.45</ecNumber>
    </recommendedName>
</protein>
<dbReference type="GO" id="GO:0016758">
    <property type="term" value="F:hexosyltransferase activity"/>
    <property type="evidence" value="ECO:0007669"/>
    <property type="project" value="UniProtKB-ARBA"/>
</dbReference>
<dbReference type="GO" id="GO:0051246">
    <property type="term" value="P:regulation of protein metabolic process"/>
    <property type="evidence" value="ECO:0007669"/>
    <property type="project" value="UniProtKB-ARBA"/>
</dbReference>
<dbReference type="GO" id="GO:0004348">
    <property type="term" value="F:glucosylceramidase activity"/>
    <property type="evidence" value="ECO:0007669"/>
    <property type="project" value="UniProtKB-EC"/>
</dbReference>
<dbReference type="GO" id="GO:0006066">
    <property type="term" value="P:alcohol metabolic process"/>
    <property type="evidence" value="ECO:0007669"/>
    <property type="project" value="UniProtKB-ARBA"/>
</dbReference>
<dbReference type="FunFam" id="3.20.20.80:FF:000030">
    <property type="entry name" value="Lysosomal acid glucosylceramidase"/>
    <property type="match status" value="1"/>
</dbReference>
<dbReference type="OrthoDB" id="2160638at2759"/>
<dbReference type="GO" id="GO:0030163">
    <property type="term" value="P:protein catabolic process"/>
    <property type="evidence" value="ECO:0007669"/>
    <property type="project" value="UniProtKB-ARBA"/>
</dbReference>
<dbReference type="GO" id="GO:0006914">
    <property type="term" value="P:autophagy"/>
    <property type="evidence" value="ECO:0007669"/>
    <property type="project" value="UniProtKB-ARBA"/>
</dbReference>
<evidence type="ECO:0000256" key="11">
    <source>
        <dbReference type="ARBA" id="ARBA00051345"/>
    </source>
</evidence>
<reference evidence="15" key="1">
    <citation type="submission" date="2020-11" db="EMBL/GenBank/DDBJ databases">
        <authorList>
            <person name="Tran Van P."/>
        </authorList>
    </citation>
    <scope>NUCLEOTIDE SEQUENCE</scope>
</reference>
<keyword evidence="12" id="KW-0326">Glycosidase</keyword>
<comment type="catalytic activity">
    <reaction evidence="1">
        <text>a beta-D-glucosyl-(1&lt;-&gt;1')-N-acylsphing-4-enine + H2O = an N-acylsphing-4-enine + D-glucose</text>
        <dbReference type="Rhea" id="RHEA:13269"/>
        <dbReference type="ChEBI" id="CHEBI:4167"/>
        <dbReference type="ChEBI" id="CHEBI:15377"/>
        <dbReference type="ChEBI" id="CHEBI:22801"/>
        <dbReference type="ChEBI" id="CHEBI:52639"/>
        <dbReference type="EC" id="3.2.1.45"/>
    </reaction>
    <physiologicalReaction direction="left-to-right" evidence="1">
        <dbReference type="Rhea" id="RHEA:13270"/>
    </physiologicalReaction>
</comment>
<dbReference type="InterPro" id="IPR033453">
    <property type="entry name" value="Glyco_hydro_30_TIM-barrel"/>
</dbReference>
<dbReference type="EC" id="3.2.1.45" evidence="5 12"/>
<evidence type="ECO:0000256" key="2">
    <source>
        <dbReference type="ARBA" id="ARBA00004760"/>
    </source>
</evidence>
<dbReference type="PANTHER" id="PTHR11069">
    <property type="entry name" value="GLUCOSYLCERAMIDASE"/>
    <property type="match status" value="1"/>
</dbReference>
<dbReference type="GO" id="GO:0010605">
    <property type="term" value="P:negative regulation of macromolecule metabolic process"/>
    <property type="evidence" value="ECO:0007669"/>
    <property type="project" value="UniProtKB-ARBA"/>
</dbReference>
<evidence type="ECO:0000256" key="10">
    <source>
        <dbReference type="ARBA" id="ARBA00050474"/>
    </source>
</evidence>
<comment type="pathway">
    <text evidence="2">Lipid metabolism; sphingolipid metabolism.</text>
</comment>
<organism evidence="15">
    <name type="scientific">Oppiella nova</name>
    <dbReference type="NCBI Taxonomy" id="334625"/>
    <lineage>
        <taxon>Eukaryota</taxon>
        <taxon>Metazoa</taxon>
        <taxon>Ecdysozoa</taxon>
        <taxon>Arthropoda</taxon>
        <taxon>Chelicerata</taxon>
        <taxon>Arachnida</taxon>
        <taxon>Acari</taxon>
        <taxon>Acariformes</taxon>
        <taxon>Sarcoptiformes</taxon>
        <taxon>Oribatida</taxon>
        <taxon>Brachypylina</taxon>
        <taxon>Oppioidea</taxon>
        <taxon>Oppiidae</taxon>
        <taxon>Oppiella</taxon>
    </lineage>
</organism>